<accession>A0A382DUK5</accession>
<name>A0A382DUK5_9ZZZZ</name>
<dbReference type="EMBL" id="UINC01040984">
    <property type="protein sequence ID" value="SVB41624.1"/>
    <property type="molecule type" value="Genomic_DNA"/>
</dbReference>
<proteinExistence type="predicted"/>
<gene>
    <name evidence="1" type="ORF">METZ01_LOCUS194478</name>
</gene>
<evidence type="ECO:0000313" key="1">
    <source>
        <dbReference type="EMBL" id="SVB41624.1"/>
    </source>
</evidence>
<feature type="non-terminal residue" evidence="1">
    <location>
        <position position="40"/>
    </location>
</feature>
<organism evidence="1">
    <name type="scientific">marine metagenome</name>
    <dbReference type="NCBI Taxonomy" id="408172"/>
    <lineage>
        <taxon>unclassified sequences</taxon>
        <taxon>metagenomes</taxon>
        <taxon>ecological metagenomes</taxon>
    </lineage>
</organism>
<sequence>MKKDFEIMLILNPALSDEESATSIENIKQLVGFYVPSSCF</sequence>
<reference evidence="1" key="1">
    <citation type="submission" date="2018-05" db="EMBL/GenBank/DDBJ databases">
        <authorList>
            <person name="Lanie J.A."/>
            <person name="Ng W.-L."/>
            <person name="Kazmierczak K.M."/>
            <person name="Andrzejewski T.M."/>
            <person name="Davidsen T.M."/>
            <person name="Wayne K.J."/>
            <person name="Tettelin H."/>
            <person name="Glass J.I."/>
            <person name="Rusch D."/>
            <person name="Podicherti R."/>
            <person name="Tsui H.-C.T."/>
            <person name="Winkler M.E."/>
        </authorList>
    </citation>
    <scope>NUCLEOTIDE SEQUENCE</scope>
</reference>
<dbReference type="AlphaFoldDB" id="A0A382DUK5"/>
<protein>
    <submittedName>
        <fullName evidence="1">Uncharacterized protein</fullName>
    </submittedName>
</protein>